<evidence type="ECO:0000256" key="2">
    <source>
        <dbReference type="ARBA" id="ARBA00004496"/>
    </source>
</evidence>
<dbReference type="Proteomes" id="UP000512167">
    <property type="component" value="Chromosome"/>
</dbReference>
<dbReference type="InterPro" id="IPR013223">
    <property type="entry name" value="RNase_B_OB_dom"/>
</dbReference>
<dbReference type="SMART" id="SM00955">
    <property type="entry name" value="RNB"/>
    <property type="match status" value="1"/>
</dbReference>
<comment type="similarity">
    <text evidence="8">Belongs to the RNR ribonuclease family. RNase R subfamily.</text>
</comment>
<evidence type="ECO:0000256" key="6">
    <source>
        <dbReference type="ARBA" id="ARBA00022839"/>
    </source>
</evidence>
<comment type="function">
    <text evidence="8">3'-5' exoribonuclease that releases 5'-nucleoside monophosphates and is involved in maturation of structured RNAs.</text>
</comment>
<keyword evidence="6 8" id="KW-0269">Exonuclease</keyword>
<dbReference type="Pfam" id="PF17876">
    <property type="entry name" value="CSD2"/>
    <property type="match status" value="1"/>
</dbReference>
<dbReference type="PROSITE" id="PS01175">
    <property type="entry name" value="RIBONUCLEASE_II"/>
    <property type="match status" value="1"/>
</dbReference>
<dbReference type="CDD" id="cd04471">
    <property type="entry name" value="S1_RNase_R"/>
    <property type="match status" value="1"/>
</dbReference>
<dbReference type="GO" id="GO:0005829">
    <property type="term" value="C:cytosol"/>
    <property type="evidence" value="ECO:0007669"/>
    <property type="project" value="TreeGrafter"/>
</dbReference>
<dbReference type="EMBL" id="CP051151">
    <property type="protein sequence ID" value="QLY40012.1"/>
    <property type="molecule type" value="Genomic_DNA"/>
</dbReference>
<dbReference type="KEGG" id="tbk:HF295_03720"/>
<dbReference type="EC" id="3.1.13.1" evidence="8"/>
<dbReference type="InterPro" id="IPR004476">
    <property type="entry name" value="RNase_II/RNase_R"/>
</dbReference>
<dbReference type="NCBIfam" id="TIGR02063">
    <property type="entry name" value="RNase_R"/>
    <property type="match status" value="1"/>
</dbReference>
<dbReference type="SMART" id="SM00316">
    <property type="entry name" value="S1"/>
    <property type="match status" value="1"/>
</dbReference>
<reference evidence="10 11" key="1">
    <citation type="submission" date="2020-04" db="EMBL/GenBank/DDBJ databases">
        <authorList>
            <person name="Zheng R.K."/>
            <person name="Sun C.M."/>
        </authorList>
    </citation>
    <scope>NUCLEOTIDE SEQUENCE [LARGE SCALE GENOMIC DNA]</scope>
    <source>
        <strain evidence="11">zrk29</strain>
    </source>
</reference>
<dbReference type="GO" id="GO:0006402">
    <property type="term" value="P:mRNA catabolic process"/>
    <property type="evidence" value="ECO:0007669"/>
    <property type="project" value="TreeGrafter"/>
</dbReference>
<dbReference type="AlphaFoldDB" id="A0A7L6N3J5"/>
<evidence type="ECO:0000259" key="9">
    <source>
        <dbReference type="PROSITE" id="PS50126"/>
    </source>
</evidence>
<evidence type="ECO:0000256" key="7">
    <source>
        <dbReference type="ARBA" id="ARBA00022884"/>
    </source>
</evidence>
<dbReference type="PROSITE" id="PS50126">
    <property type="entry name" value="S1"/>
    <property type="match status" value="1"/>
</dbReference>
<evidence type="ECO:0000313" key="11">
    <source>
        <dbReference type="Proteomes" id="UP000512167"/>
    </source>
</evidence>
<dbReference type="Pfam" id="PF00773">
    <property type="entry name" value="RNB"/>
    <property type="match status" value="1"/>
</dbReference>
<comment type="catalytic activity">
    <reaction evidence="1 8">
        <text>Exonucleolytic cleavage in the 3'- to 5'-direction to yield nucleoside 5'-phosphates.</text>
        <dbReference type="EC" id="3.1.13.1"/>
    </reaction>
</comment>
<sequence>MKNKIYHTIKKLNYKKRSLNHIAKILNMKSGEDFQELTKYLNILEKEMKIYRDKSGLYHDIDNSRYEKGILDLKHQGYGFLVLEDKADIYIPQGKSLTAMNGDLCLVEITRRKSNLKIEGKVVKILERKMKTIIGEYFEGQVFPKGYSLDIIFELEYKDRKKVNNNQIIKTEIIDYTHPIVKRVKLLEVLGNATDDGIEILEISHKYGLNNEFSPEELEYANSLPQTVLKEEMQDRKDLRNEIIFTIDSESTKDIDDAISIKKTKDKNYVLGVHIADVSHYVKEDSVLDKAAYERGTSVYLADSVIPMLPKALSNGICSLNPNVDRLAMTCQMEINKFGEVIHYEIYPSVIHSQYKMTYTNINKMIAGDQEIIEEYKDIYQNVLEMKELQDILSAVREKMGSINFETIEPKFIFNQSGKITDMIVQERGIGEQMIEEFMLVANQVVASHINHLELPFIYRVHELPNEDKINHVFTMVKELGIDIEIDEEMSQELLQKLLKSVEDTKYEKVINTLLLRSMSKARYAKESLGHYGLAFEHYTHFTSPIRRYPDLIVHRNLRRYLFDNHRKTNDHMISKLDDIAKQSSKQERLAMDAEREIMDIKKAEYMEQFLNQEFDGVISSVLKFGVFIELPNTVEGLVHISTFKEEMQYDEKNMKLIGLSTNTSYNIGKEVRVKLVKVNKVLGKIDFELV</sequence>
<dbReference type="Gene3D" id="2.40.50.140">
    <property type="entry name" value="Nucleic acid-binding proteins"/>
    <property type="match status" value="2"/>
</dbReference>
<dbReference type="InterPro" id="IPR012340">
    <property type="entry name" value="NA-bd_OB-fold"/>
</dbReference>
<gene>
    <name evidence="8 10" type="primary">rnr</name>
    <name evidence="10" type="ORF">HF295_03720</name>
</gene>
<dbReference type="PANTHER" id="PTHR23355">
    <property type="entry name" value="RIBONUCLEASE"/>
    <property type="match status" value="1"/>
</dbReference>
<name>A0A7L6N3J5_9MOLU</name>
<dbReference type="Pfam" id="PF08206">
    <property type="entry name" value="OB_RNB"/>
    <property type="match status" value="1"/>
</dbReference>
<dbReference type="RefSeq" id="WP_312032507.1">
    <property type="nucleotide sequence ID" value="NZ_CP051151.1"/>
</dbReference>
<proteinExistence type="inferred from homology"/>
<dbReference type="PANTHER" id="PTHR23355:SF9">
    <property type="entry name" value="DIS3-LIKE EXONUCLEASE 2"/>
    <property type="match status" value="1"/>
</dbReference>
<dbReference type="InterPro" id="IPR022966">
    <property type="entry name" value="RNase_II/R_CS"/>
</dbReference>
<keyword evidence="7 8" id="KW-0694">RNA-binding</keyword>
<evidence type="ECO:0000256" key="3">
    <source>
        <dbReference type="ARBA" id="ARBA00022490"/>
    </source>
</evidence>
<dbReference type="SUPFAM" id="SSF50249">
    <property type="entry name" value="Nucleic acid-binding proteins"/>
    <property type="match status" value="4"/>
</dbReference>
<evidence type="ECO:0000313" key="10">
    <source>
        <dbReference type="EMBL" id="QLY40012.1"/>
    </source>
</evidence>
<dbReference type="InterPro" id="IPR040476">
    <property type="entry name" value="CSD2"/>
</dbReference>
<feature type="domain" description="S1 motif" evidence="9">
    <location>
        <begin position="612"/>
        <end position="691"/>
    </location>
</feature>
<keyword evidence="3 8" id="KW-0963">Cytoplasm</keyword>
<dbReference type="InterPro" id="IPR003029">
    <property type="entry name" value="S1_domain"/>
</dbReference>
<dbReference type="GO" id="GO:0003723">
    <property type="term" value="F:RNA binding"/>
    <property type="evidence" value="ECO:0007669"/>
    <property type="project" value="UniProtKB-UniRule"/>
</dbReference>
<dbReference type="Pfam" id="PF00575">
    <property type="entry name" value="S1"/>
    <property type="match status" value="1"/>
</dbReference>
<keyword evidence="11" id="KW-1185">Reference proteome</keyword>
<dbReference type="GO" id="GO:0008859">
    <property type="term" value="F:exoribonuclease II activity"/>
    <property type="evidence" value="ECO:0007669"/>
    <property type="project" value="UniProtKB-UniRule"/>
</dbReference>
<dbReference type="InterPro" id="IPR050180">
    <property type="entry name" value="RNR_Ribonuclease"/>
</dbReference>
<dbReference type="InterPro" id="IPR001900">
    <property type="entry name" value="RNase_II/R"/>
</dbReference>
<organism evidence="10 11">
    <name type="scientific">Hujiaoplasma nucleasis</name>
    <dbReference type="NCBI Taxonomy" id="2725268"/>
    <lineage>
        <taxon>Bacteria</taxon>
        <taxon>Bacillati</taxon>
        <taxon>Mycoplasmatota</taxon>
        <taxon>Mollicutes</taxon>
        <taxon>Candidatus Izemoplasmatales</taxon>
        <taxon>Hujiaoplasmataceae</taxon>
        <taxon>Hujiaoplasma</taxon>
    </lineage>
</organism>
<dbReference type="InterPro" id="IPR011805">
    <property type="entry name" value="RNase_R"/>
</dbReference>
<keyword evidence="4 8" id="KW-0540">Nuclease</keyword>
<accession>A0A7L6N3J5</accession>
<dbReference type="HAMAP" id="MF_01895">
    <property type="entry name" value="RNase_R"/>
    <property type="match status" value="1"/>
</dbReference>
<keyword evidence="5 8" id="KW-0378">Hydrolase</keyword>
<comment type="subcellular location">
    <subcellularLocation>
        <location evidence="2 8">Cytoplasm</location>
    </subcellularLocation>
</comment>
<dbReference type="NCBIfam" id="TIGR00358">
    <property type="entry name" value="3_prime_RNase"/>
    <property type="match status" value="1"/>
</dbReference>
<evidence type="ECO:0000256" key="4">
    <source>
        <dbReference type="ARBA" id="ARBA00022722"/>
    </source>
</evidence>
<evidence type="ECO:0000256" key="8">
    <source>
        <dbReference type="HAMAP-Rule" id="MF_01895"/>
    </source>
</evidence>
<evidence type="ECO:0000256" key="1">
    <source>
        <dbReference type="ARBA" id="ARBA00001849"/>
    </source>
</evidence>
<protein>
    <recommendedName>
        <fullName evidence="8">Ribonuclease R</fullName>
        <shortName evidence="8">RNase R</shortName>
        <ecNumber evidence="8">3.1.13.1</ecNumber>
    </recommendedName>
</protein>
<evidence type="ECO:0000256" key="5">
    <source>
        <dbReference type="ARBA" id="ARBA00022801"/>
    </source>
</evidence>